<proteinExistence type="predicted"/>
<protein>
    <submittedName>
        <fullName evidence="3">Uncharacterized protein</fullName>
    </submittedName>
</protein>
<feature type="transmembrane region" description="Helical" evidence="2">
    <location>
        <begin position="36"/>
        <end position="55"/>
    </location>
</feature>
<feature type="region of interest" description="Disordered" evidence="1">
    <location>
        <begin position="1"/>
        <end position="23"/>
    </location>
</feature>
<gene>
    <name evidence="3" type="ORF">ACFQJ9_20395</name>
</gene>
<organism evidence="3 4">
    <name type="scientific">Halospeciosus flavus</name>
    <dbReference type="NCBI Taxonomy" id="3032283"/>
    <lineage>
        <taxon>Archaea</taxon>
        <taxon>Methanobacteriati</taxon>
        <taxon>Methanobacteriota</taxon>
        <taxon>Stenosarchaea group</taxon>
        <taxon>Halobacteria</taxon>
        <taxon>Halobacteriales</taxon>
        <taxon>Halobacteriaceae</taxon>
        <taxon>Halospeciosus</taxon>
    </lineage>
</organism>
<dbReference type="AlphaFoldDB" id="A0ABD5Z958"/>
<dbReference type="EMBL" id="JBHTAR010000011">
    <property type="protein sequence ID" value="MFC7201738.1"/>
    <property type="molecule type" value="Genomic_DNA"/>
</dbReference>
<evidence type="ECO:0000313" key="4">
    <source>
        <dbReference type="Proteomes" id="UP001596447"/>
    </source>
</evidence>
<accession>A0ABD5Z958</accession>
<dbReference type="Pfam" id="PF26071">
    <property type="entry name" value="DUF8028"/>
    <property type="match status" value="1"/>
</dbReference>
<sequence length="86" mass="9035">MSSPSTSTTFSSRVESVRQHAPSVPLTALRRSIQAVAFWTGVALPFLYVPLALAGLHSPSAVVACLSLVALHAVTLFVGRNHHAGD</sequence>
<dbReference type="RefSeq" id="WP_279528473.1">
    <property type="nucleotide sequence ID" value="NZ_CP122312.1"/>
</dbReference>
<keyword evidence="2" id="KW-1133">Transmembrane helix</keyword>
<evidence type="ECO:0000256" key="1">
    <source>
        <dbReference type="SAM" id="MobiDB-lite"/>
    </source>
</evidence>
<keyword evidence="2" id="KW-0812">Transmembrane</keyword>
<name>A0ABD5Z958_9EURY</name>
<feature type="transmembrane region" description="Helical" evidence="2">
    <location>
        <begin position="61"/>
        <end position="79"/>
    </location>
</feature>
<reference evidence="3 4" key="1">
    <citation type="journal article" date="2019" name="Int. J. Syst. Evol. Microbiol.">
        <title>The Global Catalogue of Microorganisms (GCM) 10K type strain sequencing project: providing services to taxonomists for standard genome sequencing and annotation.</title>
        <authorList>
            <consortium name="The Broad Institute Genomics Platform"/>
            <consortium name="The Broad Institute Genome Sequencing Center for Infectious Disease"/>
            <person name="Wu L."/>
            <person name="Ma J."/>
        </authorList>
    </citation>
    <scope>NUCLEOTIDE SEQUENCE [LARGE SCALE GENOMIC DNA]</scope>
    <source>
        <strain evidence="3 4">XZGYJ-43</strain>
    </source>
</reference>
<keyword evidence="2" id="KW-0472">Membrane</keyword>
<keyword evidence="4" id="KW-1185">Reference proteome</keyword>
<feature type="compositionally biased region" description="Low complexity" evidence="1">
    <location>
        <begin position="1"/>
        <end position="12"/>
    </location>
</feature>
<comment type="caution">
    <text evidence="3">The sequence shown here is derived from an EMBL/GenBank/DDBJ whole genome shotgun (WGS) entry which is preliminary data.</text>
</comment>
<evidence type="ECO:0000256" key="2">
    <source>
        <dbReference type="SAM" id="Phobius"/>
    </source>
</evidence>
<dbReference type="InterPro" id="IPR058341">
    <property type="entry name" value="DUF8028"/>
</dbReference>
<evidence type="ECO:0000313" key="3">
    <source>
        <dbReference type="EMBL" id="MFC7201738.1"/>
    </source>
</evidence>
<dbReference type="Proteomes" id="UP001596447">
    <property type="component" value="Unassembled WGS sequence"/>
</dbReference>